<sequence length="372" mass="41329">MKELLGLAMLRGVRRVNERTVLVEFSQPMEITSTVPALVVGGDFTDYVEGLIFYTVPKNFEEGDMLSFYEEILRSTDLKRGIVFITAVPIDKLRHIALDGNLHIFATIGLSPPTCIKTSNLYEPLTISTINIAIAVNYPLTRSAMIDLLRVVAEAKAIATSDSLLRCESRSSGTVTDAIAILKPFNMGNEILFAGMNTTIGNKVAKAVHKMIIAEAVAREINDVLKDVLGHNIEELVELFLKVYRQSPIPGVPENAIREEACKLLKQFFRDPNVWSFLIASRELDLHGSSGTIPGLSEEEFAEDSKKIVADELLGMSLATYLAGSKAVLSMYWVEKLKESRVVEHWKSNMFEDDIISALIASLLTRILDEYM</sequence>
<evidence type="ECO:0000313" key="1">
    <source>
        <dbReference type="EMBL" id="HEM67485.1"/>
    </source>
</evidence>
<dbReference type="InterPro" id="IPR036681">
    <property type="entry name" value="PgpA-like_sf"/>
</dbReference>
<organism evidence="1">
    <name type="scientific">Ignisphaera aggregans</name>
    <dbReference type="NCBI Taxonomy" id="334771"/>
    <lineage>
        <taxon>Archaea</taxon>
        <taxon>Thermoproteota</taxon>
        <taxon>Thermoprotei</taxon>
        <taxon>Desulfurococcales</taxon>
        <taxon>Desulfurococcaceae</taxon>
        <taxon>Ignisphaera</taxon>
    </lineage>
</organism>
<reference evidence="1" key="1">
    <citation type="journal article" date="2020" name="mSystems">
        <title>Genome- and Community-Level Interaction Insights into Carbon Utilization and Element Cycling Functions of Hydrothermarchaeota in Hydrothermal Sediment.</title>
        <authorList>
            <person name="Zhou Z."/>
            <person name="Liu Y."/>
            <person name="Xu W."/>
            <person name="Pan J."/>
            <person name="Luo Z.H."/>
            <person name="Li M."/>
        </authorList>
    </citation>
    <scope>NUCLEOTIDE SEQUENCE [LARGE SCALE GENOMIC DNA]</scope>
    <source>
        <strain evidence="1">SpSt-125</strain>
    </source>
</reference>
<dbReference type="InterPro" id="IPR002808">
    <property type="entry name" value="AdoCbi_amidolase"/>
</dbReference>
<dbReference type="InterPro" id="IPR052209">
    <property type="entry name" value="CbiZ"/>
</dbReference>
<proteinExistence type="predicted"/>
<comment type="caution">
    <text evidence="1">The sequence shown here is derived from an EMBL/GenBank/DDBJ whole genome shotgun (WGS) entry which is preliminary data.</text>
</comment>
<name>A0A7J2U522_9CREN</name>
<dbReference type="Gene3D" id="1.10.3760.10">
    <property type="entry name" value="PgpA-like"/>
    <property type="match status" value="1"/>
</dbReference>
<protein>
    <submittedName>
        <fullName evidence="1">Uncharacterized protein</fullName>
    </submittedName>
</protein>
<accession>A0A7J2U522</accession>
<dbReference type="AlphaFoldDB" id="A0A7J2U522"/>
<dbReference type="GO" id="GO:0006629">
    <property type="term" value="P:lipid metabolic process"/>
    <property type="evidence" value="ECO:0007669"/>
    <property type="project" value="InterPro"/>
</dbReference>
<dbReference type="NCBIfam" id="NF038002">
    <property type="entry name" value="bifunc_CbiS"/>
    <property type="match status" value="1"/>
</dbReference>
<dbReference type="EMBL" id="DSEU01000052">
    <property type="protein sequence ID" value="HEM67485.1"/>
    <property type="molecule type" value="Genomic_DNA"/>
</dbReference>
<gene>
    <name evidence="1" type="ORF">ENO26_07995</name>
</gene>
<dbReference type="GO" id="GO:0008962">
    <property type="term" value="F:phosphatidylglycerophosphatase activity"/>
    <property type="evidence" value="ECO:0007669"/>
    <property type="project" value="InterPro"/>
</dbReference>
<dbReference type="PANTHER" id="PTHR35336">
    <property type="entry name" value="ADENOSYLCOBINAMIDE AMIDOHYDROLASE"/>
    <property type="match status" value="1"/>
</dbReference>
<dbReference type="PANTHER" id="PTHR35336:SF5">
    <property type="entry name" value="ADENOSYLCOBINAMIDE AMIDOHYDROLASE"/>
    <property type="match status" value="1"/>
</dbReference>
<dbReference type="SUPFAM" id="SSF101307">
    <property type="entry name" value="YutG-like"/>
    <property type="match status" value="1"/>
</dbReference>
<dbReference type="Pfam" id="PF01955">
    <property type="entry name" value="CbiZ"/>
    <property type="match status" value="1"/>
</dbReference>